<feature type="compositionally biased region" description="Basic and acidic residues" evidence="1">
    <location>
        <begin position="16"/>
        <end position="32"/>
    </location>
</feature>
<gene>
    <name evidence="2" type="ORF">METZ01_LOCUS290005</name>
</gene>
<accession>A0A382LQI6</accession>
<feature type="region of interest" description="Disordered" evidence="1">
    <location>
        <begin position="1"/>
        <end position="55"/>
    </location>
</feature>
<dbReference type="AlphaFoldDB" id="A0A382LQI6"/>
<reference evidence="2" key="1">
    <citation type="submission" date="2018-05" db="EMBL/GenBank/DDBJ databases">
        <authorList>
            <person name="Lanie J.A."/>
            <person name="Ng W.-L."/>
            <person name="Kazmierczak K.M."/>
            <person name="Andrzejewski T.M."/>
            <person name="Davidsen T.M."/>
            <person name="Wayne K.J."/>
            <person name="Tettelin H."/>
            <person name="Glass J.I."/>
            <person name="Rusch D."/>
            <person name="Podicherti R."/>
            <person name="Tsui H.-C.T."/>
            <person name="Winkler M.E."/>
        </authorList>
    </citation>
    <scope>NUCLEOTIDE SEQUENCE</scope>
</reference>
<organism evidence="2">
    <name type="scientific">marine metagenome</name>
    <dbReference type="NCBI Taxonomy" id="408172"/>
    <lineage>
        <taxon>unclassified sequences</taxon>
        <taxon>metagenomes</taxon>
        <taxon>ecological metagenomes</taxon>
    </lineage>
</organism>
<proteinExistence type="predicted"/>
<evidence type="ECO:0000313" key="2">
    <source>
        <dbReference type="EMBL" id="SVC37151.1"/>
    </source>
</evidence>
<sequence length="114" mass="13604">MDYKSKVSPIPQDDISSNREESVDSEDLEHTARRLFQGLVTPNERQKLQQRLGRDPNFRRAYHKVRRERSLLQDTWTFIKKISKAPFSRSNKPSKFLSPRRLRFLFGSGRKKRK</sequence>
<name>A0A382LQI6_9ZZZZ</name>
<evidence type="ECO:0000256" key="1">
    <source>
        <dbReference type="SAM" id="MobiDB-lite"/>
    </source>
</evidence>
<protein>
    <submittedName>
        <fullName evidence="2">Uncharacterized protein</fullName>
    </submittedName>
</protein>
<feature type="compositionally biased region" description="Basic and acidic residues" evidence="1">
    <location>
        <begin position="44"/>
        <end position="55"/>
    </location>
</feature>
<dbReference type="EMBL" id="UINC01087624">
    <property type="protein sequence ID" value="SVC37151.1"/>
    <property type="molecule type" value="Genomic_DNA"/>
</dbReference>